<dbReference type="SUPFAM" id="SSF53649">
    <property type="entry name" value="Alkaline phosphatase-like"/>
    <property type="match status" value="1"/>
</dbReference>
<dbReference type="EMBL" id="JBHUDJ010000014">
    <property type="protein sequence ID" value="MFD1588591.1"/>
    <property type="molecule type" value="Genomic_DNA"/>
</dbReference>
<proteinExistence type="predicted"/>
<accession>A0ABD6CEX8</accession>
<dbReference type="PANTHER" id="PTHR43751:SF3">
    <property type="entry name" value="SULFATASE N-TERMINAL DOMAIN-CONTAINING PROTEIN"/>
    <property type="match status" value="1"/>
</dbReference>
<dbReference type="PANTHER" id="PTHR43751">
    <property type="entry name" value="SULFATASE"/>
    <property type="match status" value="1"/>
</dbReference>
<feature type="region of interest" description="Disordered" evidence="1">
    <location>
        <begin position="427"/>
        <end position="460"/>
    </location>
</feature>
<dbReference type="Gene3D" id="3.40.720.10">
    <property type="entry name" value="Alkaline Phosphatase, subunit A"/>
    <property type="match status" value="1"/>
</dbReference>
<evidence type="ECO:0000313" key="3">
    <source>
        <dbReference type="EMBL" id="MFD1588591.1"/>
    </source>
</evidence>
<dbReference type="InterPro" id="IPR052701">
    <property type="entry name" value="GAG_Ulvan_Degrading_Sulfatases"/>
</dbReference>
<evidence type="ECO:0000259" key="2">
    <source>
        <dbReference type="Pfam" id="PF00884"/>
    </source>
</evidence>
<dbReference type="CDD" id="cd16148">
    <property type="entry name" value="sulfatase_like"/>
    <property type="match status" value="1"/>
</dbReference>
<dbReference type="AlphaFoldDB" id="A0ABD6CEX8"/>
<feature type="compositionally biased region" description="Basic and acidic residues" evidence="1">
    <location>
        <begin position="427"/>
        <end position="448"/>
    </location>
</feature>
<organism evidence="3 4">
    <name type="scientific">Halorientalis brevis</name>
    <dbReference type="NCBI Taxonomy" id="1126241"/>
    <lineage>
        <taxon>Archaea</taxon>
        <taxon>Methanobacteriati</taxon>
        <taxon>Methanobacteriota</taxon>
        <taxon>Stenosarchaea group</taxon>
        <taxon>Halobacteria</taxon>
        <taxon>Halobacteriales</taxon>
        <taxon>Haloarculaceae</taxon>
        <taxon>Halorientalis</taxon>
    </lineage>
</organism>
<dbReference type="InterPro" id="IPR000917">
    <property type="entry name" value="Sulfatase_N"/>
</dbReference>
<sequence length="460" mass="53113">MKTLLLTVDALRADHLGQYGYERDTMPILDEITEEGTRFASAFSNGTYTRISVPSFQTSRYLAYENLDAVPKLAPVLEDAGTETAVIGTQTGIGLVHGGFEYGETIDLGRDEYFDEANTDRPTRELVAYRVNKVASWISQQLQRRGADRVYDLLKEPYRKLYPETPFEHSGYTSAEVVTDRVIDWFEETEREDFFLWVHYMEAHRPYGVHEDEPAYLDRPVEQERIRDLMKTAGTDPDAISDSERELLIDLYDSDLRYCSKHISRLFEYFREQDLWSDLNLLFSSDHGEEFYEHGNYFHRNYPYDELISVPLLAKRATDPAGGETVTEQRQLLDLAPTICQLHGLDPDDYDFLGTPLFEGDSREVVTLGQPNDRDPAVAIRYDGWKYIDTGDGEQLYDLTADPDENENVATDNQSVVSRLKRNIPDHVFERDVEDPRQPEDEVDRKQLEALGYMELRDDE</sequence>
<feature type="domain" description="Sulfatase N-terminal" evidence="2">
    <location>
        <begin position="4"/>
        <end position="344"/>
    </location>
</feature>
<evidence type="ECO:0000313" key="4">
    <source>
        <dbReference type="Proteomes" id="UP001597119"/>
    </source>
</evidence>
<dbReference type="InterPro" id="IPR017850">
    <property type="entry name" value="Alkaline_phosphatase_core_sf"/>
</dbReference>
<gene>
    <name evidence="3" type="ORF">ACFR9U_16555</name>
</gene>
<protein>
    <submittedName>
        <fullName evidence="3">Sulfatase</fullName>
    </submittedName>
</protein>
<dbReference type="Proteomes" id="UP001597119">
    <property type="component" value="Unassembled WGS sequence"/>
</dbReference>
<dbReference type="Pfam" id="PF00884">
    <property type="entry name" value="Sulfatase"/>
    <property type="match status" value="1"/>
</dbReference>
<comment type="caution">
    <text evidence="3">The sequence shown here is derived from an EMBL/GenBank/DDBJ whole genome shotgun (WGS) entry which is preliminary data.</text>
</comment>
<evidence type="ECO:0000256" key="1">
    <source>
        <dbReference type="SAM" id="MobiDB-lite"/>
    </source>
</evidence>
<reference evidence="3 4" key="1">
    <citation type="journal article" date="2019" name="Int. J. Syst. Evol. Microbiol.">
        <title>The Global Catalogue of Microorganisms (GCM) 10K type strain sequencing project: providing services to taxonomists for standard genome sequencing and annotation.</title>
        <authorList>
            <consortium name="The Broad Institute Genomics Platform"/>
            <consortium name="The Broad Institute Genome Sequencing Center for Infectious Disease"/>
            <person name="Wu L."/>
            <person name="Ma J."/>
        </authorList>
    </citation>
    <scope>NUCLEOTIDE SEQUENCE [LARGE SCALE GENOMIC DNA]</scope>
    <source>
        <strain evidence="3 4">CGMCC 1.12125</strain>
    </source>
</reference>
<keyword evidence="4" id="KW-1185">Reference proteome</keyword>
<dbReference type="RefSeq" id="WP_247378205.1">
    <property type="nucleotide sequence ID" value="NZ_JALLGV010000005.1"/>
</dbReference>
<name>A0ABD6CEX8_9EURY</name>
<dbReference type="Gene3D" id="3.30.1120.10">
    <property type="match status" value="1"/>
</dbReference>